<evidence type="ECO:0000256" key="3">
    <source>
        <dbReference type="ARBA" id="ARBA00022737"/>
    </source>
</evidence>
<dbReference type="InterPro" id="IPR026961">
    <property type="entry name" value="PGG_dom"/>
</dbReference>
<comment type="caution">
    <text evidence="10">The sequence shown here is derived from an EMBL/GenBank/DDBJ whole genome shotgun (WGS) entry which is preliminary data.</text>
</comment>
<dbReference type="PANTHER" id="PTHR24186">
    <property type="entry name" value="PROTEIN PHOSPHATASE 1 REGULATORY SUBUNIT"/>
    <property type="match status" value="1"/>
</dbReference>
<feature type="domain" description="PGG" evidence="9">
    <location>
        <begin position="117"/>
        <end position="221"/>
    </location>
</feature>
<feature type="region of interest" description="Disordered" evidence="7">
    <location>
        <begin position="61"/>
        <end position="114"/>
    </location>
</feature>
<dbReference type="AlphaFoldDB" id="A0ABD3KGB8"/>
<dbReference type="GO" id="GO:0016020">
    <property type="term" value="C:membrane"/>
    <property type="evidence" value="ECO:0007669"/>
    <property type="project" value="UniProtKB-SubCell"/>
</dbReference>
<evidence type="ECO:0000256" key="4">
    <source>
        <dbReference type="ARBA" id="ARBA00022989"/>
    </source>
</evidence>
<keyword evidence="5" id="KW-0040">ANK repeat</keyword>
<comment type="subcellular location">
    <subcellularLocation>
        <location evidence="1">Membrane</location>
        <topology evidence="1">Multi-pass membrane protein</topology>
    </subcellularLocation>
</comment>
<evidence type="ECO:0000256" key="7">
    <source>
        <dbReference type="SAM" id="MobiDB-lite"/>
    </source>
</evidence>
<keyword evidence="3" id="KW-0677">Repeat</keyword>
<keyword evidence="4 8" id="KW-1133">Transmembrane helix</keyword>
<protein>
    <recommendedName>
        <fullName evidence="9">PGG domain-containing protein</fullName>
    </recommendedName>
</protein>
<dbReference type="PANTHER" id="PTHR24186:SF38">
    <property type="entry name" value="ANKYRIN REPEAT FAMILY PROTEIN"/>
    <property type="match status" value="1"/>
</dbReference>
<evidence type="ECO:0000256" key="2">
    <source>
        <dbReference type="ARBA" id="ARBA00022692"/>
    </source>
</evidence>
<evidence type="ECO:0000256" key="5">
    <source>
        <dbReference type="ARBA" id="ARBA00023043"/>
    </source>
</evidence>
<evidence type="ECO:0000256" key="1">
    <source>
        <dbReference type="ARBA" id="ARBA00004141"/>
    </source>
</evidence>
<organism evidence="10 11">
    <name type="scientific">Eucalyptus globulus</name>
    <name type="common">Tasmanian blue gum</name>
    <dbReference type="NCBI Taxonomy" id="34317"/>
    <lineage>
        <taxon>Eukaryota</taxon>
        <taxon>Viridiplantae</taxon>
        <taxon>Streptophyta</taxon>
        <taxon>Embryophyta</taxon>
        <taxon>Tracheophyta</taxon>
        <taxon>Spermatophyta</taxon>
        <taxon>Magnoliopsida</taxon>
        <taxon>eudicotyledons</taxon>
        <taxon>Gunneridae</taxon>
        <taxon>Pentapetalae</taxon>
        <taxon>rosids</taxon>
        <taxon>malvids</taxon>
        <taxon>Myrtales</taxon>
        <taxon>Myrtaceae</taxon>
        <taxon>Myrtoideae</taxon>
        <taxon>Eucalypteae</taxon>
        <taxon>Eucalyptus</taxon>
    </lineage>
</organism>
<evidence type="ECO:0000256" key="6">
    <source>
        <dbReference type="ARBA" id="ARBA00023136"/>
    </source>
</evidence>
<dbReference type="EMBL" id="JBJKBG010000005">
    <property type="protein sequence ID" value="KAL3738979.1"/>
    <property type="molecule type" value="Genomic_DNA"/>
</dbReference>
<feature type="transmembrane region" description="Helical" evidence="8">
    <location>
        <begin position="236"/>
        <end position="259"/>
    </location>
</feature>
<keyword evidence="11" id="KW-1185">Reference proteome</keyword>
<evidence type="ECO:0000313" key="11">
    <source>
        <dbReference type="Proteomes" id="UP001634007"/>
    </source>
</evidence>
<sequence length="309" mass="34372">MRIKQYGKEVQVVEFLLRGHPLESKIVKVNALNGSGLTPLDVLTLSESADQDRDIREILVQAGAKHKDSRPVSEDGDDIRGGDGHQSYEEPVPQAHQSLSRSTSKKSNRDGGESWGDKRNTLLVVAALIVNATYQSVLQPPSIVRYYKDQNSFVGSVNKLNNITYGGGLVYILFLGGNTFGFLVSVQMIICLTNDLIIRWPLMLALIAMVQTYLCFMLSLLITSTRGPATAIVLNVMPLMIAVFLLLIQKWLAMILVFFSKNCFQLKIFGDLYEITRAKVAVFIDDGISLFLRLSYNMQAFGSIVLEFV</sequence>
<name>A0ABD3KGB8_EUCGL</name>
<dbReference type="Pfam" id="PF13962">
    <property type="entry name" value="PGG"/>
    <property type="match status" value="1"/>
</dbReference>
<reference evidence="10 11" key="1">
    <citation type="submission" date="2024-11" db="EMBL/GenBank/DDBJ databases">
        <title>Chromosome-level genome assembly of Eucalyptus globulus Labill. provides insights into its genome evolution.</title>
        <authorList>
            <person name="Li X."/>
        </authorList>
    </citation>
    <scope>NUCLEOTIDE SEQUENCE [LARGE SCALE GENOMIC DNA]</scope>
    <source>
        <strain evidence="10">CL2024</strain>
        <tissue evidence="10">Fresh tender leaves</tissue>
    </source>
</reference>
<dbReference type="Proteomes" id="UP001634007">
    <property type="component" value="Unassembled WGS sequence"/>
</dbReference>
<keyword evidence="2 8" id="KW-0812">Transmembrane</keyword>
<feature type="transmembrane region" description="Helical" evidence="8">
    <location>
        <begin position="169"/>
        <end position="190"/>
    </location>
</feature>
<evidence type="ECO:0000256" key="8">
    <source>
        <dbReference type="SAM" id="Phobius"/>
    </source>
</evidence>
<feature type="compositionally biased region" description="Basic and acidic residues" evidence="7">
    <location>
        <begin position="65"/>
        <end position="88"/>
    </location>
</feature>
<proteinExistence type="predicted"/>
<evidence type="ECO:0000313" key="10">
    <source>
        <dbReference type="EMBL" id="KAL3738979.1"/>
    </source>
</evidence>
<evidence type="ECO:0000259" key="9">
    <source>
        <dbReference type="Pfam" id="PF13962"/>
    </source>
</evidence>
<gene>
    <name evidence="10" type="ORF">ACJRO7_020381</name>
</gene>
<keyword evidence="6 8" id="KW-0472">Membrane</keyword>
<accession>A0ABD3KGB8</accession>
<feature type="transmembrane region" description="Helical" evidence="8">
    <location>
        <begin position="202"/>
        <end position="224"/>
    </location>
</feature>